<dbReference type="InterPro" id="IPR001434">
    <property type="entry name" value="OmcB-like_DUF11"/>
</dbReference>
<name>A0A916QT63_9RHOB</name>
<keyword evidence="6" id="KW-1185">Reference proteome</keyword>
<comment type="caution">
    <text evidence="5">The sequence shown here is derived from an EMBL/GenBank/DDBJ whole genome shotgun (WGS) entry which is preliminary data.</text>
</comment>
<sequence>MNRITVQLKRLSTHRLAAAFCAWFGLTVIALAHGAWLGTGVIDLTPATRTEIKARVLAGEPAVQNGDIIQVFSSFPTIVDGTLDGPGGYATMYVPEGTEVVGAFMTDAAGNELPARPAQATTGSGVSKGWGPKGQQAFDVSANGWNPESNTACLVAGFTVTTEDCNAGLAYIYGDTGIFYSSRSDTQLFANGSLVADLTNGYLVNPTNGTPWTTVGGSGTARVHNKWDAVQINAFGSGGTIDANGFSTSEETSITGGRGATPFRAGSPVAGPDSGSDWDRYGTTGPWQRIQYPGSCKADDPLIVGQEGPAVSAGSVYPETNNADVNSEFVCTDASATGFSLNGSDATQLPAATNAVRFAFGGIAQGEVYYASLRLRITDVDSLSPINAEGHGGDSAEGGAAGNDNPWRYWVAGSSVYAIPSGDDLAVGISISEVNGTTYTGGDIPPSATVRYRVGYANTSLSAMTNAVLSVTLPSQTTGTSNFEVISGEDILLVSDPSGGTFSFNTMANLEGLGSGVIEFDAKLSAAGGETVTADTALSSDQGGPATGSVSVAVSPSPTEEMPGCSGTRTPIVDWANDAPLTVGATTAFTNHGISGTVSTTDISTGLRTASIGTTNTLYPGIGGNPMLTARYVELRSTFATPLNGIYVYIADLNQNESATVYGLLDGVRVSPSMADGTGSFPMTRVANNDGSVTGERQNALGSGASRAVTVGFSQPIDTLVIEHTPLQFSAPGLSPSGSMEVSDILTCLDYSDAPSVLGDGLHNLRDSDDILLGSINSGDLAPGNAPNADSDDDDGVSIPPLTQGLTSTLTATVTGTSGYLQGWIDYNGNDVFESGTAEQIILDLQDDGTGSDQFANDGQIDIEIVVPGDAVLDQTFARFRWSSVQTLSPTGFAPDGEIEDYAVTIAAAPIVDRGDAPASYGDPQHIIADAGVAGTYLGAISPDPEAVSQASADATGDDLDGNDDEDGVAMPQLYVGATGEISVTVNEVTAGLGPIAYLQAWIDFDADGTFDEVDMIASNLQDGSAGDKDGLVNGVIVFDVNVPASATQLPTFARFRWSTTSGVVQLALDGEVEDYSLTLSGDSPPIVCDAGLYLIASGDSTLKRLNFSATPTGYALNLQDIGASGENLEGSWGYNELDGYIYGVPDGSSRLWRVDGAGAFTRMPDPTGGVEKGKTGGDVLPNGIMVYQSDRDVFQLLDITVPTASVNGGELLTSDEIRTEDFAYNEQDGFLYGIDENTGQVFKFSANGGSASVGTEQVTFFGPATYTGTYGAAWFDENGLFYVYDDATNNVYLVDTTTGISQRIATSSDEEGGGNDGASCRGPSVIPFGSVAGNIYVDQDGSDVKDGAEINLGGGVSVSIYDDRGTPNDLSDDNFIRTVETLADGTYTIGNLSGGSTYRIEVDEADTDLPAGSTIGTSNPLVSVSVVPNATTQDQNFGFDPGESDLSITKVAYKANTSTVITEATAGDLIDWVISVNNSGPGSPSNVTVIEKLPDGFEYLSDDAPATGDYFDPSTGVWFVDEILSGAVETLTIQVRVLETGTHINEVEIIRSSLPDSDSDVEVGSKTDDLSDGIADDDEDSYEITLKTGGPTLSGRVFNDNGTGGGTAHDGEFNGAESGAPASTLSILNDSGDTIAQPKIAADGTWSYALDGSYTGPLTLTVTPETGWMPVSENKSGLPTLVDASVYDGTYTFTPTAATDYADLDFGVIEEPRLTEDQTANIAAGQVVNLTHEYFATTTGDVTFIYGDNSQTPANGYSAGIFLDPDCDGTPDTALTGAIAVVDGDQICLVSRISAGAGVGPGGSFVYDLEARTALVNTPLSTVAINTDRITSGAGAGLISLRKTVRNETENTPESTANSGGVGDVLAYRIYVENVSPSAATDVIIFDRTPAYTSLSEPVSTPVSLGSSISCSLTVPAINVAGYAGPLRWDCAGSYPPSAAGFVAFKVQIDP</sequence>
<accession>A0A916QT63</accession>
<evidence type="ECO:0000259" key="2">
    <source>
        <dbReference type="Pfam" id="PF01345"/>
    </source>
</evidence>
<evidence type="ECO:0000259" key="3">
    <source>
        <dbReference type="Pfam" id="PF20009"/>
    </source>
</evidence>
<evidence type="ECO:0000313" key="6">
    <source>
        <dbReference type="Proteomes" id="UP000628017"/>
    </source>
</evidence>
<evidence type="ECO:0000259" key="4">
    <source>
        <dbReference type="Pfam" id="PF21959"/>
    </source>
</evidence>
<feature type="domain" description="GEVED" evidence="3">
    <location>
        <begin position="820"/>
        <end position="905"/>
    </location>
</feature>
<dbReference type="InterPro" id="IPR045474">
    <property type="entry name" value="GEVED"/>
</dbReference>
<organism evidence="5 6">
    <name type="scientific">Neptunicoccus cionae</name>
    <dbReference type="NCBI Taxonomy" id="2035344"/>
    <lineage>
        <taxon>Bacteria</taxon>
        <taxon>Pseudomonadati</taxon>
        <taxon>Pseudomonadota</taxon>
        <taxon>Alphaproteobacteria</taxon>
        <taxon>Rhodobacterales</taxon>
        <taxon>Paracoccaceae</taxon>
        <taxon>Neptunicoccus</taxon>
    </lineage>
</organism>
<gene>
    <name evidence="5" type="ORF">GCM10011498_01660</name>
</gene>
<protein>
    <recommendedName>
        <fullName evidence="7">DUF11 domain-containing protein</fullName>
    </recommendedName>
</protein>
<dbReference type="Gene3D" id="2.60.40.10">
    <property type="entry name" value="Immunoglobulins"/>
    <property type="match status" value="2"/>
</dbReference>
<feature type="domain" description="DUF6923" evidence="4">
    <location>
        <begin position="1117"/>
        <end position="1322"/>
    </location>
</feature>
<dbReference type="Pfam" id="PF20009">
    <property type="entry name" value="GEVED"/>
    <property type="match status" value="2"/>
</dbReference>
<reference evidence="5" key="2">
    <citation type="submission" date="2020-09" db="EMBL/GenBank/DDBJ databases">
        <authorList>
            <person name="Sun Q."/>
            <person name="Zhou Y."/>
        </authorList>
    </citation>
    <scope>NUCLEOTIDE SEQUENCE</scope>
    <source>
        <strain evidence="5">CGMCC 1.15880</strain>
    </source>
</reference>
<dbReference type="InterPro" id="IPR011044">
    <property type="entry name" value="Quino_amine_DH_bsu"/>
</dbReference>
<dbReference type="InterPro" id="IPR047589">
    <property type="entry name" value="DUF11_rpt"/>
</dbReference>
<dbReference type="InterPro" id="IPR054215">
    <property type="entry name" value="DUF6923"/>
</dbReference>
<feature type="region of interest" description="Disordered" evidence="1">
    <location>
        <begin position="535"/>
        <end position="566"/>
    </location>
</feature>
<dbReference type="Proteomes" id="UP000628017">
    <property type="component" value="Unassembled WGS sequence"/>
</dbReference>
<dbReference type="PANTHER" id="PTHR34819">
    <property type="entry name" value="LARGE CYSTEINE-RICH PERIPLASMIC PROTEIN OMCB"/>
    <property type="match status" value="1"/>
</dbReference>
<dbReference type="EMBL" id="BMKA01000001">
    <property type="protein sequence ID" value="GGA05689.1"/>
    <property type="molecule type" value="Genomic_DNA"/>
</dbReference>
<feature type="compositionally biased region" description="Polar residues" evidence="1">
    <location>
        <begin position="535"/>
        <end position="558"/>
    </location>
</feature>
<dbReference type="NCBIfam" id="TIGR01451">
    <property type="entry name" value="B_ant_repeat"/>
    <property type="match status" value="2"/>
</dbReference>
<evidence type="ECO:0000256" key="1">
    <source>
        <dbReference type="SAM" id="MobiDB-lite"/>
    </source>
</evidence>
<feature type="domain" description="GEVED" evidence="3">
    <location>
        <begin position="998"/>
        <end position="1079"/>
    </location>
</feature>
<feature type="region of interest" description="Disordered" evidence="1">
    <location>
        <begin position="246"/>
        <end position="279"/>
    </location>
</feature>
<feature type="compositionally biased region" description="Polar residues" evidence="1">
    <location>
        <begin position="246"/>
        <end position="255"/>
    </location>
</feature>
<evidence type="ECO:0000313" key="5">
    <source>
        <dbReference type="EMBL" id="GGA05689.1"/>
    </source>
</evidence>
<proteinExistence type="predicted"/>
<reference evidence="5" key="1">
    <citation type="journal article" date="2014" name="Int. J. Syst. Evol. Microbiol.">
        <title>Complete genome sequence of Corynebacterium casei LMG S-19264T (=DSM 44701T), isolated from a smear-ripened cheese.</title>
        <authorList>
            <consortium name="US DOE Joint Genome Institute (JGI-PGF)"/>
            <person name="Walter F."/>
            <person name="Albersmeier A."/>
            <person name="Kalinowski J."/>
            <person name="Ruckert C."/>
        </authorList>
    </citation>
    <scope>NUCLEOTIDE SEQUENCE</scope>
    <source>
        <strain evidence="5">CGMCC 1.15880</strain>
    </source>
</reference>
<dbReference type="Pfam" id="PF01345">
    <property type="entry name" value="DUF11"/>
    <property type="match status" value="1"/>
</dbReference>
<dbReference type="PANTHER" id="PTHR34819:SF5">
    <property type="entry name" value="CONSERVED REPEAT DOMAIN PROTEIN"/>
    <property type="match status" value="1"/>
</dbReference>
<dbReference type="RefSeq" id="WP_188670002.1">
    <property type="nucleotide sequence ID" value="NZ_BMKA01000001.1"/>
</dbReference>
<dbReference type="InterPro" id="IPR051172">
    <property type="entry name" value="Chlamydia_OmcB"/>
</dbReference>
<dbReference type="InterPro" id="IPR013783">
    <property type="entry name" value="Ig-like_fold"/>
</dbReference>
<feature type="region of interest" description="Disordered" evidence="1">
    <location>
        <begin position="1556"/>
        <end position="1578"/>
    </location>
</feature>
<evidence type="ECO:0008006" key="7">
    <source>
        <dbReference type="Google" id="ProtNLM"/>
    </source>
</evidence>
<feature type="domain" description="DUF11" evidence="2">
    <location>
        <begin position="1446"/>
        <end position="1561"/>
    </location>
</feature>
<dbReference type="SUPFAM" id="SSF50969">
    <property type="entry name" value="YVTN repeat-like/Quinoprotein amine dehydrogenase"/>
    <property type="match status" value="1"/>
</dbReference>
<dbReference type="Pfam" id="PF21959">
    <property type="entry name" value="DUF6923"/>
    <property type="match status" value="1"/>
</dbReference>